<dbReference type="Gene3D" id="3.30.70.270">
    <property type="match status" value="1"/>
</dbReference>
<keyword evidence="5" id="KW-0742">SOS response</keyword>
<dbReference type="CDD" id="cd01700">
    <property type="entry name" value="PolY_Pol_V_umuC"/>
    <property type="match status" value="1"/>
</dbReference>
<gene>
    <name evidence="7" type="ORF">PDM28_11590</name>
</gene>
<dbReference type="SUPFAM" id="SSF100879">
    <property type="entry name" value="Lesion bypass DNA polymerase (Y-family), little finger domain"/>
    <property type="match status" value="1"/>
</dbReference>
<evidence type="ECO:0000256" key="4">
    <source>
        <dbReference type="ARBA" id="ARBA00023204"/>
    </source>
</evidence>
<dbReference type="Pfam" id="PF00817">
    <property type="entry name" value="IMS"/>
    <property type="match status" value="1"/>
</dbReference>
<dbReference type="InterPro" id="IPR025188">
    <property type="entry name" value="DUF4113"/>
</dbReference>
<dbReference type="Gene3D" id="1.10.150.20">
    <property type="entry name" value="5' to 3' exonuclease, C-terminal subdomain"/>
    <property type="match status" value="1"/>
</dbReference>
<dbReference type="InterPro" id="IPR001126">
    <property type="entry name" value="UmuC"/>
</dbReference>
<evidence type="ECO:0000256" key="3">
    <source>
        <dbReference type="ARBA" id="ARBA00023199"/>
    </source>
</evidence>
<dbReference type="EMBL" id="CP115543">
    <property type="protein sequence ID" value="WNH47344.1"/>
    <property type="molecule type" value="Genomic_DNA"/>
</dbReference>
<name>A0ABY9Y8Z8_9GAMM</name>
<dbReference type="PANTHER" id="PTHR11076">
    <property type="entry name" value="DNA REPAIR POLYMERASE UMUC / TRANSFERASE FAMILY MEMBER"/>
    <property type="match status" value="1"/>
</dbReference>
<dbReference type="Pfam" id="PF13438">
    <property type="entry name" value="DUF4113"/>
    <property type="match status" value="1"/>
</dbReference>
<keyword evidence="2" id="KW-0227">DNA damage</keyword>
<dbReference type="InterPro" id="IPR017961">
    <property type="entry name" value="DNA_pol_Y-fam_little_finger"/>
</dbReference>
<organism evidence="7 8">
    <name type="scientific">Stenotrophomonas aracearum</name>
    <dbReference type="NCBI Taxonomy" id="3003272"/>
    <lineage>
        <taxon>Bacteria</taxon>
        <taxon>Pseudomonadati</taxon>
        <taxon>Pseudomonadota</taxon>
        <taxon>Gammaproteobacteria</taxon>
        <taxon>Lysobacterales</taxon>
        <taxon>Lysobacteraceae</taxon>
        <taxon>Stenotrophomonas</taxon>
    </lineage>
</organism>
<dbReference type="InterPro" id="IPR036775">
    <property type="entry name" value="DNA_pol_Y-fam_lit_finger_sf"/>
</dbReference>
<feature type="domain" description="UmuC" evidence="6">
    <location>
        <begin position="11"/>
        <end position="189"/>
    </location>
</feature>
<sequence length="429" mass="47300">MSAQHQPNSSIALQDGNNFYCSVEASFDPKLRGKPVCVASSGDGCVIARDALSKKLGVPMGAPIHQIPPEVRRQITFRSANFALYGDISGRIASILRGLFPAIEEYSIDENFIDLTGIPVRDHERLAAEARARILKWTGIPSCVGIGPTKTLAKLSNKRAKSTVEGVVTTMPDDPALLTYPVEDVWGVGRKLTARLGADGILTAGDLAAADVDTLRSRYGVVLARTQRELQGISCAELEEHEPQRKEIMVSRTFGKDITSQTELMQAIATFAQRACEKLRSRQLQAAGVWVFIQTNPFKHNLTQYNPSKSFRLLMPSADTREILMVAQGLAKAMFRPGYGYKKAGVSLLDLSHTDVQQGDLFAGIDQRSKAIMEVMDRTNQKFGRGSMGFASTAWRPRGKTLEKPAWSVKRDMLSPAYTTDWKQLIRVR</sequence>
<dbReference type="Proteomes" id="UP001305421">
    <property type="component" value="Chromosome"/>
</dbReference>
<keyword evidence="3" id="KW-0741">SOS mutagenesis</keyword>
<dbReference type="InterPro" id="IPR043128">
    <property type="entry name" value="Rev_trsase/Diguanyl_cyclase"/>
</dbReference>
<dbReference type="Gene3D" id="3.40.1170.60">
    <property type="match status" value="1"/>
</dbReference>
<comment type="similarity">
    <text evidence="1">Belongs to the DNA polymerase type-Y family.</text>
</comment>
<evidence type="ECO:0000313" key="8">
    <source>
        <dbReference type="Proteomes" id="UP001305421"/>
    </source>
</evidence>
<accession>A0ABY9Y8Z8</accession>
<dbReference type="InterPro" id="IPR050116">
    <property type="entry name" value="DNA_polymerase-Y"/>
</dbReference>
<protein>
    <submittedName>
        <fullName evidence="7">Y-family DNA polymerase</fullName>
    </submittedName>
</protein>
<keyword evidence="4" id="KW-0234">DNA repair</keyword>
<evidence type="ECO:0000256" key="5">
    <source>
        <dbReference type="ARBA" id="ARBA00023236"/>
    </source>
</evidence>
<reference evidence="7 8" key="1">
    <citation type="submission" date="2022-12" db="EMBL/GenBank/DDBJ databases">
        <title>Two new species, Stenotrophomonas aracearum and Stenotrophomonas oahuensis, isolated from Anthurium (Araceae family) in Hawaii.</title>
        <authorList>
            <person name="Chunag S.C."/>
            <person name="Dobhal S."/>
            <person name="Alvarez A."/>
            <person name="Arif M."/>
        </authorList>
    </citation>
    <scope>NUCLEOTIDE SEQUENCE [LARGE SCALE GENOMIC DNA]</scope>
    <source>
        <strain evidence="7 8">A5588</strain>
    </source>
</reference>
<proteinExistence type="inferred from homology"/>
<dbReference type="Gene3D" id="3.30.1490.100">
    <property type="entry name" value="DNA polymerase, Y-family, little finger domain"/>
    <property type="match status" value="1"/>
</dbReference>
<evidence type="ECO:0000259" key="6">
    <source>
        <dbReference type="PROSITE" id="PS50173"/>
    </source>
</evidence>
<dbReference type="PROSITE" id="PS50173">
    <property type="entry name" value="UMUC"/>
    <property type="match status" value="1"/>
</dbReference>
<dbReference type="RefSeq" id="WP_311182123.1">
    <property type="nucleotide sequence ID" value="NZ_CP115543.1"/>
</dbReference>
<evidence type="ECO:0000256" key="1">
    <source>
        <dbReference type="ARBA" id="ARBA00010945"/>
    </source>
</evidence>
<evidence type="ECO:0000256" key="2">
    <source>
        <dbReference type="ARBA" id="ARBA00022763"/>
    </source>
</evidence>
<evidence type="ECO:0000313" key="7">
    <source>
        <dbReference type="EMBL" id="WNH47344.1"/>
    </source>
</evidence>
<dbReference type="SUPFAM" id="SSF56672">
    <property type="entry name" value="DNA/RNA polymerases"/>
    <property type="match status" value="1"/>
</dbReference>
<dbReference type="Pfam" id="PF11799">
    <property type="entry name" value="IMS_C"/>
    <property type="match status" value="1"/>
</dbReference>
<keyword evidence="8" id="KW-1185">Reference proteome</keyword>
<dbReference type="PANTHER" id="PTHR11076:SF34">
    <property type="entry name" value="PROTEIN UMUC"/>
    <property type="match status" value="1"/>
</dbReference>
<dbReference type="InterPro" id="IPR043502">
    <property type="entry name" value="DNA/RNA_pol_sf"/>
</dbReference>